<dbReference type="GO" id="GO:0003677">
    <property type="term" value="F:DNA binding"/>
    <property type="evidence" value="ECO:0007669"/>
    <property type="project" value="UniProtKB-KW"/>
</dbReference>
<proteinExistence type="predicted"/>
<keyword evidence="2 5" id="KW-0238">DNA-binding</keyword>
<organism evidence="5 6">
    <name type="scientific">Nonomuraea roseoviolacea subsp. carminata</name>
    <dbReference type="NCBI Taxonomy" id="160689"/>
    <lineage>
        <taxon>Bacteria</taxon>
        <taxon>Bacillati</taxon>
        <taxon>Actinomycetota</taxon>
        <taxon>Actinomycetes</taxon>
        <taxon>Streptosporangiales</taxon>
        <taxon>Streptosporangiaceae</taxon>
        <taxon>Nonomuraea</taxon>
    </lineage>
</organism>
<dbReference type="Pfam" id="PF19361">
    <property type="entry name" value="DUF5937"/>
    <property type="match status" value="1"/>
</dbReference>
<dbReference type="PANTHER" id="PTHR43132:SF6">
    <property type="entry name" value="HTH-TYPE TRANSCRIPTIONAL REPRESSOR CZRA"/>
    <property type="match status" value="1"/>
</dbReference>
<dbReference type="Gene3D" id="1.10.10.10">
    <property type="entry name" value="Winged helix-like DNA-binding domain superfamily/Winged helix DNA-binding domain"/>
    <property type="match status" value="1"/>
</dbReference>
<reference evidence="5 6" key="1">
    <citation type="submission" date="2022-06" db="EMBL/GenBank/DDBJ databases">
        <title>Sequencing the genomes of 1000 actinobacteria strains.</title>
        <authorList>
            <person name="Klenk H.-P."/>
        </authorList>
    </citation>
    <scope>NUCLEOTIDE SEQUENCE [LARGE SCALE GENOMIC DNA]</scope>
    <source>
        <strain evidence="5 6">DSM 44170</strain>
    </source>
</reference>
<dbReference type="EMBL" id="JAMZEC010000001">
    <property type="protein sequence ID" value="MCP2348919.1"/>
    <property type="molecule type" value="Genomic_DNA"/>
</dbReference>
<sequence length="326" mass="35118">MFTIEVTPQDVAASRFAISPLIETMHAQWVLAGRVEAGPHRRWAERWRGPYLELERARPALRATAAITGNRGDNVDFVAPPPAGMSVPFETELAAMRTTPVAQAHAEITAVLAGRPPVPAWVRELLLGPDVVRVLADAFELLWREIVSHAWPRFHAALERDVIQRAGRLATYGWAAALGDLSSQVRWREGRIEIEMRSGADERHRLGGRGLLFLPSVFTGNVGAYLEEAWPYALVYPARGVAVEPPPADAGLAALVGRTRARILAELAVPATTTHLAALLEQSVGTTGGHLAALRGTGLVTGTRSGRSVLYTRTPLGDALVAGSLP</sequence>
<dbReference type="InterPro" id="IPR051011">
    <property type="entry name" value="Metal_resp_trans_reg"/>
</dbReference>
<dbReference type="InterPro" id="IPR001845">
    <property type="entry name" value="HTH_ArsR_DNA-bd_dom"/>
</dbReference>
<keyword evidence="3" id="KW-0804">Transcription</keyword>
<dbReference type="SUPFAM" id="SSF46785">
    <property type="entry name" value="Winged helix' DNA-binding domain"/>
    <property type="match status" value="1"/>
</dbReference>
<feature type="domain" description="HTH arsR-type" evidence="4">
    <location>
        <begin position="250"/>
        <end position="325"/>
    </location>
</feature>
<accession>A0ABT1K7B7</accession>
<evidence type="ECO:0000313" key="5">
    <source>
        <dbReference type="EMBL" id="MCP2348919.1"/>
    </source>
</evidence>
<evidence type="ECO:0000256" key="1">
    <source>
        <dbReference type="ARBA" id="ARBA00023015"/>
    </source>
</evidence>
<name>A0ABT1K7B7_9ACTN</name>
<keyword evidence="6" id="KW-1185">Reference proteome</keyword>
<evidence type="ECO:0000313" key="6">
    <source>
        <dbReference type="Proteomes" id="UP001320766"/>
    </source>
</evidence>
<dbReference type="InterPro" id="IPR036390">
    <property type="entry name" value="WH_DNA-bd_sf"/>
</dbReference>
<dbReference type="InterPro" id="IPR011991">
    <property type="entry name" value="ArsR-like_HTH"/>
</dbReference>
<dbReference type="SMART" id="SM00418">
    <property type="entry name" value="HTH_ARSR"/>
    <property type="match status" value="1"/>
</dbReference>
<dbReference type="CDD" id="cd00090">
    <property type="entry name" value="HTH_ARSR"/>
    <property type="match status" value="1"/>
</dbReference>
<gene>
    <name evidence="5" type="ORF">HD595_005041</name>
</gene>
<evidence type="ECO:0000259" key="4">
    <source>
        <dbReference type="SMART" id="SM00418"/>
    </source>
</evidence>
<comment type="caution">
    <text evidence="5">The sequence shown here is derived from an EMBL/GenBank/DDBJ whole genome shotgun (WGS) entry which is preliminary data.</text>
</comment>
<dbReference type="InterPro" id="IPR045981">
    <property type="entry name" value="DUF5937"/>
</dbReference>
<evidence type="ECO:0000256" key="2">
    <source>
        <dbReference type="ARBA" id="ARBA00023125"/>
    </source>
</evidence>
<dbReference type="PANTHER" id="PTHR43132">
    <property type="entry name" value="ARSENICAL RESISTANCE OPERON REPRESSOR ARSR-RELATED"/>
    <property type="match status" value="1"/>
</dbReference>
<evidence type="ECO:0000256" key="3">
    <source>
        <dbReference type="ARBA" id="ARBA00023163"/>
    </source>
</evidence>
<keyword evidence="1" id="KW-0805">Transcription regulation</keyword>
<dbReference type="RefSeq" id="WP_253773060.1">
    <property type="nucleotide sequence ID" value="NZ_BAAAVE010000007.1"/>
</dbReference>
<protein>
    <submittedName>
        <fullName evidence="5">DNA-binding transcriptional ArsR family regulator</fullName>
    </submittedName>
</protein>
<dbReference type="InterPro" id="IPR036388">
    <property type="entry name" value="WH-like_DNA-bd_sf"/>
</dbReference>
<dbReference type="Proteomes" id="UP001320766">
    <property type="component" value="Unassembled WGS sequence"/>
</dbReference>